<feature type="transmembrane region" description="Helical" evidence="8">
    <location>
        <begin position="29"/>
        <end position="51"/>
    </location>
</feature>
<feature type="transmembrane region" description="Helical" evidence="8">
    <location>
        <begin position="57"/>
        <end position="84"/>
    </location>
</feature>
<sequence length="255" mass="28804">MSLYDYRELIKNLVVSDLKVKYANSMLGFAWSLLNPLLMMLVLYFVFSNFFGSGGSFVLYILTGLLVWRFFSIGTSAALASVVGKPSLVTKIYIPREILPLSSTLSSLISSVLEFCVLVPLLFIFGIGLSPAILLFPVLLAMFFLIVYGMALILSSLFVYFRDLNNIWDVLMQVGFFACPIMYPLSQLSKLPEQIKTLYMLNPVTLLIEMYRDIFLEGTVPDLWSFAIVLVFGVVLVVFGNAVFKRLQRRFAEEV</sequence>
<dbReference type="GeneID" id="8680380"/>
<evidence type="ECO:0000256" key="8">
    <source>
        <dbReference type="SAM" id="Phobius"/>
    </source>
</evidence>
<dbReference type="InParanoid" id="D1YV46"/>
<dbReference type="KEGG" id="mpd:MCP_0246"/>
<dbReference type="STRING" id="304371.MCP_0246"/>
<reference evidence="10 11" key="2">
    <citation type="journal article" date="2008" name="Int. J. Syst. Evol. Microbiol.">
        <title>Methanocella paludicola gen. nov., sp. nov., a methane-producing archaeon, the first isolate of the lineage 'Rice Cluster I', and proposal of the new archaeal order Methanocellales ord. nov.</title>
        <authorList>
            <person name="Sakai S."/>
            <person name="Imachi H."/>
            <person name="Hanada S."/>
            <person name="Ohashi A."/>
            <person name="Harada H."/>
            <person name="Kamagata Y."/>
        </authorList>
    </citation>
    <scope>NUCLEOTIDE SEQUENCE [LARGE SCALE GENOMIC DNA]</scope>
    <source>
        <strain evidence="11">DSM 17711 / JCM 13418 / NBRC 101707 / SANAE</strain>
    </source>
</reference>
<dbReference type="GO" id="GO:0005886">
    <property type="term" value="C:plasma membrane"/>
    <property type="evidence" value="ECO:0007669"/>
    <property type="project" value="UniProtKB-SubCell"/>
</dbReference>
<evidence type="ECO:0000256" key="5">
    <source>
        <dbReference type="ARBA" id="ARBA00022692"/>
    </source>
</evidence>
<accession>D1YV46</accession>
<comment type="subcellular location">
    <subcellularLocation>
        <location evidence="1">Cell inner membrane</location>
        <topology evidence="1">Multi-pass membrane protein</topology>
    </subcellularLocation>
</comment>
<gene>
    <name evidence="10" type="ordered locus">MCP_0246</name>
</gene>
<name>D1YV46_METPS</name>
<dbReference type="EMBL" id="AP011532">
    <property type="protein sequence ID" value="BAI60318.1"/>
    <property type="molecule type" value="Genomic_DNA"/>
</dbReference>
<evidence type="ECO:0000256" key="1">
    <source>
        <dbReference type="ARBA" id="ARBA00004429"/>
    </source>
</evidence>
<keyword evidence="11" id="KW-1185">Reference proteome</keyword>
<evidence type="ECO:0000313" key="10">
    <source>
        <dbReference type="EMBL" id="BAI60318.1"/>
    </source>
</evidence>
<evidence type="ECO:0000256" key="4">
    <source>
        <dbReference type="ARBA" id="ARBA00022519"/>
    </source>
</evidence>
<dbReference type="InterPro" id="IPR047817">
    <property type="entry name" value="ABC2_TM_bact-type"/>
</dbReference>
<evidence type="ECO:0000259" key="9">
    <source>
        <dbReference type="PROSITE" id="PS51012"/>
    </source>
</evidence>
<keyword evidence="4" id="KW-0997">Cell inner membrane</keyword>
<keyword evidence="3" id="KW-1003">Cell membrane</keyword>
<reference evidence="11" key="3">
    <citation type="journal article" date="2011" name="PLoS ONE">
        <title>Genome sequence of a mesophilic hydrogenotrophic methanogen Methanocella paludicola, the first cultivated representative of the order Methanocellales.</title>
        <authorList>
            <person name="Sakai S."/>
            <person name="Takaki Y."/>
            <person name="Shimamura S."/>
            <person name="Sekine M."/>
            <person name="Tajima T."/>
            <person name="Kosugi H."/>
            <person name="Ichikawa N."/>
            <person name="Tasumi E."/>
            <person name="Hiraki A.T."/>
            <person name="Shimizu A."/>
            <person name="Kato Y."/>
            <person name="Nishiko R."/>
            <person name="Mori K."/>
            <person name="Fujita N."/>
            <person name="Imachi H."/>
            <person name="Takai K."/>
        </authorList>
    </citation>
    <scope>NUCLEOTIDE SEQUENCE [LARGE SCALE GENOMIC DNA]</scope>
    <source>
        <strain evidence="11">DSM 17711 / JCM 13418 / NBRC 101707 / SANAE</strain>
    </source>
</reference>
<dbReference type="RefSeq" id="WP_012898998.1">
    <property type="nucleotide sequence ID" value="NC_013665.1"/>
</dbReference>
<reference evidence="10 11" key="1">
    <citation type="journal article" date="2007" name="Appl. Environ. Microbiol.">
        <title>Isolation of key methanogens for global methane emission from rice paddy fields: a novel isolate affiliated with the clone cluster rice cluster I.</title>
        <authorList>
            <person name="Sakai S."/>
            <person name="Imachi H."/>
            <person name="Sekiguchi Y."/>
            <person name="Ohashi A."/>
            <person name="Harada H."/>
            <person name="Kamagata Y."/>
        </authorList>
    </citation>
    <scope>NUCLEOTIDE SEQUENCE [LARGE SCALE GENOMIC DNA]</scope>
    <source>
        <strain evidence="11">DSM 17711 / JCM 13418 / NBRC 101707 / SANAE</strain>
    </source>
</reference>
<keyword evidence="2" id="KW-0813">Transport</keyword>
<dbReference type="GO" id="GO:0140359">
    <property type="term" value="F:ABC-type transporter activity"/>
    <property type="evidence" value="ECO:0007669"/>
    <property type="project" value="InterPro"/>
</dbReference>
<feature type="transmembrane region" description="Helical" evidence="8">
    <location>
        <begin position="223"/>
        <end position="244"/>
    </location>
</feature>
<dbReference type="PROSITE" id="PS51012">
    <property type="entry name" value="ABC_TM2"/>
    <property type="match status" value="1"/>
</dbReference>
<evidence type="ECO:0000256" key="7">
    <source>
        <dbReference type="ARBA" id="ARBA00023136"/>
    </source>
</evidence>
<dbReference type="InterPro" id="IPR013525">
    <property type="entry name" value="ABC2_TM"/>
</dbReference>
<dbReference type="Pfam" id="PF01061">
    <property type="entry name" value="ABC2_membrane"/>
    <property type="match status" value="1"/>
</dbReference>
<protein>
    <submittedName>
        <fullName evidence="10">ABC transporter permease protein</fullName>
    </submittedName>
</protein>
<dbReference type="OrthoDB" id="74139at2157"/>
<evidence type="ECO:0000256" key="6">
    <source>
        <dbReference type="ARBA" id="ARBA00022989"/>
    </source>
</evidence>
<dbReference type="AlphaFoldDB" id="D1YV46"/>
<evidence type="ECO:0000256" key="2">
    <source>
        <dbReference type="ARBA" id="ARBA00022448"/>
    </source>
</evidence>
<dbReference type="PATRIC" id="fig|304371.9.peg.253"/>
<feature type="transmembrane region" description="Helical" evidence="8">
    <location>
        <begin position="167"/>
        <end position="185"/>
    </location>
</feature>
<feature type="domain" description="ABC transmembrane type-2" evidence="9">
    <location>
        <begin position="27"/>
        <end position="247"/>
    </location>
</feature>
<keyword evidence="7 8" id="KW-0472">Membrane</keyword>
<dbReference type="GO" id="GO:0015920">
    <property type="term" value="P:lipopolysaccharide transport"/>
    <property type="evidence" value="ECO:0007669"/>
    <property type="project" value="TreeGrafter"/>
</dbReference>
<proteinExistence type="predicted"/>
<evidence type="ECO:0000256" key="3">
    <source>
        <dbReference type="ARBA" id="ARBA00022475"/>
    </source>
</evidence>
<evidence type="ECO:0000313" key="11">
    <source>
        <dbReference type="Proteomes" id="UP000001882"/>
    </source>
</evidence>
<dbReference type="PANTHER" id="PTHR30413:SF8">
    <property type="entry name" value="TRANSPORT PERMEASE PROTEIN"/>
    <property type="match status" value="1"/>
</dbReference>
<keyword evidence="5 8" id="KW-0812">Transmembrane</keyword>
<dbReference type="PANTHER" id="PTHR30413">
    <property type="entry name" value="INNER MEMBRANE TRANSPORT PERMEASE"/>
    <property type="match status" value="1"/>
</dbReference>
<dbReference type="eggNOG" id="arCOG04339">
    <property type="taxonomic scope" value="Archaea"/>
</dbReference>
<organism evidence="10 11">
    <name type="scientific">Methanocella paludicola (strain DSM 17711 / JCM 13418 / NBRC 101707 / SANAE)</name>
    <dbReference type="NCBI Taxonomy" id="304371"/>
    <lineage>
        <taxon>Archaea</taxon>
        <taxon>Methanobacteriati</taxon>
        <taxon>Methanobacteriota</taxon>
        <taxon>Stenosarchaea group</taxon>
        <taxon>Methanomicrobia</taxon>
        <taxon>Methanocellales</taxon>
        <taxon>Methanocellaceae</taxon>
        <taxon>Methanocella</taxon>
    </lineage>
</organism>
<keyword evidence="6 8" id="KW-1133">Transmembrane helix</keyword>
<feature type="transmembrane region" description="Helical" evidence="8">
    <location>
        <begin position="105"/>
        <end position="127"/>
    </location>
</feature>
<feature type="transmembrane region" description="Helical" evidence="8">
    <location>
        <begin position="133"/>
        <end position="160"/>
    </location>
</feature>
<dbReference type="Proteomes" id="UP000001882">
    <property type="component" value="Chromosome"/>
</dbReference>